<evidence type="ECO:0000256" key="1">
    <source>
        <dbReference type="ARBA" id="ARBA00001946"/>
    </source>
</evidence>
<evidence type="ECO:0000256" key="3">
    <source>
        <dbReference type="SAM" id="MobiDB-lite"/>
    </source>
</evidence>
<sequence>MVLLRDHDDRLLLVRQPPSTGWSLPGGLLDRHEHPRDAAVREVREEIGVTLDADAVAPIVPNAHVNPFVQQVDLIFTATVDADATEVTVDQVEIGEARWFALDALPPLTGPTFRLLGRAGLLSPDGSPAHPNADETPHDAAAPRTAEDPPTTDGPGARGTQPDVVDAAGAQPNDGDTVDPRAGESGTAGAQPRQDGTASAQPRQDGTASAQPDDADAAASRPDEISAADARPDGDSPTGAQPDEGSTASAHPHERGAAGAQPKDADAASAESTDGSTASPRAGGDLRAAGTRPDEDSTADAQPDEDGAAGPQATEGGTASARPDDGSAAGPRNGGDLRTALPPAADGRGAAGARTDEVLGEPGEPFADPEADVAAAKHDAPSRGERA</sequence>
<dbReference type="EMBL" id="FRCS01000008">
    <property type="protein sequence ID" value="SHN42265.1"/>
    <property type="molecule type" value="Genomic_DNA"/>
</dbReference>
<dbReference type="STRING" id="134849.SAMN05443668_108153"/>
<accession>A0A1M7R7F8</accession>
<feature type="compositionally biased region" description="Low complexity" evidence="3">
    <location>
        <begin position="257"/>
        <end position="270"/>
    </location>
</feature>
<dbReference type="PROSITE" id="PS51462">
    <property type="entry name" value="NUDIX"/>
    <property type="match status" value="1"/>
</dbReference>
<keyword evidence="2" id="KW-0378">Hydrolase</keyword>
<dbReference type="Pfam" id="PF00293">
    <property type="entry name" value="NUDIX"/>
    <property type="match status" value="1"/>
</dbReference>
<feature type="compositionally biased region" description="Acidic residues" evidence="3">
    <location>
        <begin position="296"/>
        <end position="307"/>
    </location>
</feature>
<protein>
    <submittedName>
        <fullName evidence="5">ADP-ribose pyrophosphatase YjhB, NUDIX family</fullName>
    </submittedName>
</protein>
<proteinExistence type="predicted"/>
<dbReference type="CDD" id="cd02883">
    <property type="entry name" value="NUDIX_Hydrolase"/>
    <property type="match status" value="1"/>
</dbReference>
<dbReference type="InterPro" id="IPR020084">
    <property type="entry name" value="NUDIX_hydrolase_CS"/>
</dbReference>
<feature type="compositionally biased region" description="Low complexity" evidence="3">
    <location>
        <begin position="208"/>
        <end position="220"/>
    </location>
</feature>
<comment type="cofactor">
    <cofactor evidence="1">
        <name>Mg(2+)</name>
        <dbReference type="ChEBI" id="CHEBI:18420"/>
    </cofactor>
</comment>
<dbReference type="PANTHER" id="PTHR43046">
    <property type="entry name" value="GDP-MANNOSE MANNOSYL HYDROLASE"/>
    <property type="match status" value="1"/>
</dbReference>
<reference evidence="5 6" key="1">
    <citation type="submission" date="2016-11" db="EMBL/GenBank/DDBJ databases">
        <authorList>
            <person name="Jaros S."/>
            <person name="Januszkiewicz K."/>
            <person name="Wedrychowicz H."/>
        </authorList>
    </citation>
    <scope>NUCLEOTIDE SEQUENCE [LARGE SCALE GENOMIC DNA]</scope>
    <source>
        <strain evidence="5 6">DSM 46144</strain>
    </source>
</reference>
<evidence type="ECO:0000313" key="6">
    <source>
        <dbReference type="Proteomes" id="UP000184440"/>
    </source>
</evidence>
<dbReference type="SUPFAM" id="SSF55811">
    <property type="entry name" value="Nudix"/>
    <property type="match status" value="1"/>
</dbReference>
<feature type="compositionally biased region" description="Polar residues" evidence="3">
    <location>
        <begin position="194"/>
        <end position="207"/>
    </location>
</feature>
<feature type="compositionally biased region" description="Basic and acidic residues" evidence="3">
    <location>
        <begin position="375"/>
        <end position="387"/>
    </location>
</feature>
<gene>
    <name evidence="5" type="ORF">SAMN05443668_108153</name>
</gene>
<feature type="domain" description="Nudix hydrolase" evidence="4">
    <location>
        <begin position="1"/>
        <end position="122"/>
    </location>
</feature>
<name>A0A1M7R7F8_9ACTN</name>
<feature type="compositionally biased region" description="Low complexity" evidence="3">
    <location>
        <begin position="344"/>
        <end position="353"/>
    </location>
</feature>
<dbReference type="InterPro" id="IPR000086">
    <property type="entry name" value="NUDIX_hydrolase_dom"/>
</dbReference>
<dbReference type="GO" id="GO:0016787">
    <property type="term" value="F:hydrolase activity"/>
    <property type="evidence" value="ECO:0007669"/>
    <property type="project" value="UniProtKB-KW"/>
</dbReference>
<feature type="region of interest" description="Disordered" evidence="3">
    <location>
        <begin position="124"/>
        <end position="387"/>
    </location>
</feature>
<dbReference type="Proteomes" id="UP000184440">
    <property type="component" value="Unassembled WGS sequence"/>
</dbReference>
<dbReference type="PANTHER" id="PTHR43046:SF14">
    <property type="entry name" value="MUTT_NUDIX FAMILY PROTEIN"/>
    <property type="match status" value="1"/>
</dbReference>
<organism evidence="5 6">
    <name type="scientific">Cryptosporangium aurantiacum</name>
    <dbReference type="NCBI Taxonomy" id="134849"/>
    <lineage>
        <taxon>Bacteria</taxon>
        <taxon>Bacillati</taxon>
        <taxon>Actinomycetota</taxon>
        <taxon>Actinomycetes</taxon>
        <taxon>Cryptosporangiales</taxon>
        <taxon>Cryptosporangiaceae</taxon>
        <taxon>Cryptosporangium</taxon>
    </lineage>
</organism>
<dbReference type="PROSITE" id="PS00893">
    <property type="entry name" value="NUDIX_BOX"/>
    <property type="match status" value="1"/>
</dbReference>
<dbReference type="InterPro" id="IPR015797">
    <property type="entry name" value="NUDIX_hydrolase-like_dom_sf"/>
</dbReference>
<evidence type="ECO:0000313" key="5">
    <source>
        <dbReference type="EMBL" id="SHN42265.1"/>
    </source>
</evidence>
<evidence type="ECO:0000259" key="4">
    <source>
        <dbReference type="PROSITE" id="PS51462"/>
    </source>
</evidence>
<dbReference type="Gene3D" id="3.90.79.10">
    <property type="entry name" value="Nucleoside Triphosphate Pyrophosphohydrolase"/>
    <property type="match status" value="1"/>
</dbReference>
<dbReference type="AlphaFoldDB" id="A0A1M7R7F8"/>
<evidence type="ECO:0000256" key="2">
    <source>
        <dbReference type="ARBA" id="ARBA00022801"/>
    </source>
</evidence>
<keyword evidence="6" id="KW-1185">Reference proteome</keyword>